<dbReference type="EMBL" id="WNYA01001976">
    <property type="protein sequence ID" value="KAG8544804.1"/>
    <property type="molecule type" value="Genomic_DNA"/>
</dbReference>
<protein>
    <submittedName>
        <fullName evidence="1">Uncharacterized protein</fullName>
    </submittedName>
</protein>
<accession>A0AAV6Z5Q0</accession>
<dbReference type="AlphaFoldDB" id="A0AAV6Z5Q0"/>
<reference evidence="1" key="1">
    <citation type="thesis" date="2020" institute="ProQuest LLC" country="789 East Eisenhower Parkway, Ann Arbor, MI, USA">
        <title>Comparative Genomics and Chromosome Evolution.</title>
        <authorList>
            <person name="Mudd A.B."/>
        </authorList>
    </citation>
    <scope>NUCLEOTIDE SEQUENCE</scope>
    <source>
        <strain evidence="1">237g6f4</strain>
        <tissue evidence="1">Blood</tissue>
    </source>
</reference>
<comment type="caution">
    <text evidence="1">The sequence shown here is derived from an EMBL/GenBank/DDBJ whole genome shotgun (WGS) entry which is preliminary data.</text>
</comment>
<evidence type="ECO:0000313" key="1">
    <source>
        <dbReference type="EMBL" id="KAG8544804.1"/>
    </source>
</evidence>
<sequence length="70" mass="7984">MAANVTLFMADLYTQHEAQVIILDLMAQTCISLCIILEGLRLQRLHEFGIIPNSQCKVFCGQFFSNFFRA</sequence>
<organism evidence="1 2">
    <name type="scientific">Engystomops pustulosus</name>
    <name type="common">Tungara frog</name>
    <name type="synonym">Physalaemus pustulosus</name>
    <dbReference type="NCBI Taxonomy" id="76066"/>
    <lineage>
        <taxon>Eukaryota</taxon>
        <taxon>Metazoa</taxon>
        <taxon>Chordata</taxon>
        <taxon>Craniata</taxon>
        <taxon>Vertebrata</taxon>
        <taxon>Euteleostomi</taxon>
        <taxon>Amphibia</taxon>
        <taxon>Batrachia</taxon>
        <taxon>Anura</taxon>
        <taxon>Neobatrachia</taxon>
        <taxon>Hyloidea</taxon>
        <taxon>Leptodactylidae</taxon>
        <taxon>Leiuperinae</taxon>
        <taxon>Engystomops</taxon>
    </lineage>
</organism>
<keyword evidence="2" id="KW-1185">Reference proteome</keyword>
<evidence type="ECO:0000313" key="2">
    <source>
        <dbReference type="Proteomes" id="UP000824782"/>
    </source>
</evidence>
<dbReference type="Proteomes" id="UP000824782">
    <property type="component" value="Unassembled WGS sequence"/>
</dbReference>
<proteinExistence type="predicted"/>
<name>A0AAV6Z5Q0_ENGPU</name>
<gene>
    <name evidence="1" type="ORF">GDO81_021819</name>
</gene>